<dbReference type="Proteomes" id="UP001497600">
    <property type="component" value="Chromosome A"/>
</dbReference>
<feature type="coiled-coil region" evidence="5">
    <location>
        <begin position="299"/>
        <end position="330"/>
    </location>
</feature>
<dbReference type="Pfam" id="PF01480">
    <property type="entry name" value="PWI"/>
    <property type="match status" value="1"/>
</dbReference>
<sequence>MTELDGSKLVSLKVYGLPPLKNTLFSGLKPLPYLEKDEESPATDSPPIHGLTVPVFQNDAVLQVIRTNVAKIRSLGSSGLGNDTKDGKSIDEIVDKNDDTKINMNNDKEGLNGEYDENAMEIDSTGPIHFLDIRNFYPKNLKDQVTTVTIKNFPAVKKSALERILQLVTQSSFKWTMIDSDHIEHRLVFVRLDNVQKLSGFVDRLQSIGLDDLKIILDKSSNQYIDEKKMEEDNSLTTTVKKIVQNKKNYDRMGNSKGTEDLDAAMSYYSSYNVEPSELVDVPNDLKEGIIKDIIKFRSKVLKIEKERRKKEMEQERQNAKRNLKRLFEDIQETVNGETEDVEMIPSEESGTAVENSDAVNDYDDLTDQQYEDLMNRKRTQENEQQYSAELKIMKESETFEKQTLLNKLSTLKNYENYLMENKAKFIENFKSFQDYNPQQPASSTLNTAKIRLYYSNHSEYLRIRTKERAHEEKLDSLDEKQDIEQQEVQPQPSTVGISISTKQSKAETEKPKSLPAITSIVISQLDKEVWDQINVKIGDLVEEYLGLREESLIEFISTFLMEKNLSDKEGLIEELSETLDDDANVVVEELWGFMTSFK</sequence>
<evidence type="ECO:0000256" key="2">
    <source>
        <dbReference type="ARBA" id="ARBA00014280"/>
    </source>
</evidence>
<keyword evidence="3" id="KW-0747">Spliceosome</keyword>
<feature type="region of interest" description="Disordered" evidence="6">
    <location>
        <begin position="338"/>
        <end position="359"/>
    </location>
</feature>
<evidence type="ECO:0000256" key="5">
    <source>
        <dbReference type="SAM" id="Coils"/>
    </source>
</evidence>
<evidence type="ECO:0000256" key="3">
    <source>
        <dbReference type="ARBA" id="ARBA00022728"/>
    </source>
</evidence>
<keyword evidence="3" id="KW-0507">mRNA processing</keyword>
<keyword evidence="8" id="KW-0687">Ribonucleoprotein</keyword>
<feature type="compositionally biased region" description="Polar residues" evidence="6">
    <location>
        <begin position="487"/>
        <end position="504"/>
    </location>
</feature>
<feature type="compositionally biased region" description="Basic and acidic residues" evidence="6">
    <location>
        <begin position="473"/>
        <end position="484"/>
    </location>
</feature>
<keyword evidence="9" id="KW-1185">Reference proteome</keyword>
<feature type="domain" description="PWI" evidence="7">
    <location>
        <begin position="538"/>
        <end position="598"/>
    </location>
</feature>
<organism evidence="8 9">
    <name type="scientific">[Candida] anglica</name>
    <dbReference type="NCBI Taxonomy" id="148631"/>
    <lineage>
        <taxon>Eukaryota</taxon>
        <taxon>Fungi</taxon>
        <taxon>Dikarya</taxon>
        <taxon>Ascomycota</taxon>
        <taxon>Saccharomycotina</taxon>
        <taxon>Pichiomycetes</taxon>
        <taxon>Debaryomycetaceae</taxon>
        <taxon>Kurtzmaniella</taxon>
    </lineage>
</organism>
<evidence type="ECO:0000256" key="6">
    <source>
        <dbReference type="SAM" id="MobiDB-lite"/>
    </source>
</evidence>
<dbReference type="EMBL" id="OZ004253">
    <property type="protein sequence ID" value="CAK7893364.1"/>
    <property type="molecule type" value="Genomic_DNA"/>
</dbReference>
<dbReference type="GO" id="GO:1990904">
    <property type="term" value="C:ribonucleoprotein complex"/>
    <property type="evidence" value="ECO:0007669"/>
    <property type="project" value="UniProtKB-KW"/>
</dbReference>
<evidence type="ECO:0000256" key="1">
    <source>
        <dbReference type="ARBA" id="ARBA00005544"/>
    </source>
</evidence>
<comment type="similarity">
    <text evidence="1">Belongs to the SNU71 family.</text>
</comment>
<name>A0ABP0E7D4_9ASCO</name>
<evidence type="ECO:0000313" key="9">
    <source>
        <dbReference type="Proteomes" id="UP001497600"/>
    </source>
</evidence>
<keyword evidence="3" id="KW-0508">mRNA splicing</keyword>
<evidence type="ECO:0000259" key="7">
    <source>
        <dbReference type="Pfam" id="PF01480"/>
    </source>
</evidence>
<comment type="function">
    <text evidence="4">Component of the U1 snRNP particle, which recognizes and binds the 5'-splice site of pre-mRNA. Together with other non-snRNP factors, U1 snRNP forms the spliceosomal commitment complex, that targets pre-mRNA to the splicing pathway.</text>
</comment>
<dbReference type="Gene3D" id="1.20.1390.10">
    <property type="entry name" value="PWI domain"/>
    <property type="match status" value="1"/>
</dbReference>
<evidence type="ECO:0000313" key="8">
    <source>
        <dbReference type="EMBL" id="CAK7893364.1"/>
    </source>
</evidence>
<protein>
    <recommendedName>
        <fullName evidence="2">U1 small nuclear ribonucleoprotein component SNU71</fullName>
    </recommendedName>
</protein>
<reference evidence="8 9" key="1">
    <citation type="submission" date="2024-01" db="EMBL/GenBank/DDBJ databases">
        <authorList>
            <consortium name="Genoscope - CEA"/>
            <person name="William W."/>
        </authorList>
    </citation>
    <scope>NUCLEOTIDE SEQUENCE [LARGE SCALE GENOMIC DNA]</scope>
    <source>
        <strain evidence="8 9">29B2s-10</strain>
    </source>
</reference>
<keyword evidence="5" id="KW-0175">Coiled coil</keyword>
<accession>A0ABP0E7D4</accession>
<proteinExistence type="inferred from homology"/>
<feature type="compositionally biased region" description="Polar residues" evidence="6">
    <location>
        <begin position="349"/>
        <end position="359"/>
    </location>
</feature>
<feature type="region of interest" description="Disordered" evidence="6">
    <location>
        <begin position="473"/>
        <end position="511"/>
    </location>
</feature>
<dbReference type="InterPro" id="IPR002483">
    <property type="entry name" value="PWI_dom"/>
</dbReference>
<evidence type="ECO:0000256" key="4">
    <source>
        <dbReference type="ARBA" id="ARBA00025004"/>
    </source>
</evidence>
<gene>
    <name evidence="8" type="primary">SNU71</name>
    <name evidence="8" type="ORF">CAAN4_A06964</name>
</gene>